<dbReference type="InParanoid" id="A0A397RIL6"/>
<keyword evidence="3" id="KW-0540">Nuclease</keyword>
<dbReference type="PANTHER" id="PTHR30337:SF7">
    <property type="entry name" value="PHOSPHOESTERASE"/>
    <property type="match status" value="1"/>
</dbReference>
<evidence type="ECO:0000313" key="4">
    <source>
        <dbReference type="Proteomes" id="UP000266506"/>
    </source>
</evidence>
<accession>A0A397RIL6</accession>
<keyword evidence="4" id="KW-1185">Reference proteome</keyword>
<reference evidence="3 4" key="1">
    <citation type="submission" date="2018-08" db="EMBL/GenBank/DDBJ databases">
        <title>Genomic Encyclopedia of Archaeal and Bacterial Type Strains, Phase II (KMG-II): from individual species to whole genera.</title>
        <authorList>
            <person name="Goeker M."/>
        </authorList>
    </citation>
    <scope>NUCLEOTIDE SEQUENCE [LARGE SCALE GENOMIC DNA]</scope>
    <source>
        <strain evidence="3 4">ATCC 27112</strain>
    </source>
</reference>
<evidence type="ECO:0000313" key="3">
    <source>
        <dbReference type="EMBL" id="RIA73953.1"/>
    </source>
</evidence>
<keyword evidence="3" id="KW-0269">Exonuclease</keyword>
<comment type="caution">
    <text evidence="3">The sequence shown here is derived from an EMBL/GenBank/DDBJ whole genome shotgun (WGS) entry which is preliminary data.</text>
</comment>
<proteinExistence type="predicted"/>
<dbReference type="Proteomes" id="UP000266506">
    <property type="component" value="Unassembled WGS sequence"/>
</dbReference>
<feature type="domain" description="Calcineurin-like phosphoesterase" evidence="2">
    <location>
        <begin position="1"/>
        <end position="181"/>
    </location>
</feature>
<dbReference type="AlphaFoldDB" id="A0A397RIL6"/>
<organism evidence="3 4">
    <name type="scientific">Anaeroplasma bactoclasticum</name>
    <dbReference type="NCBI Taxonomy" id="2088"/>
    <lineage>
        <taxon>Bacteria</taxon>
        <taxon>Bacillati</taxon>
        <taxon>Mycoplasmatota</taxon>
        <taxon>Mollicutes</taxon>
        <taxon>Anaeroplasmatales</taxon>
        <taxon>Anaeroplasmataceae</taxon>
        <taxon>Anaeroplasma</taxon>
    </lineage>
</organism>
<name>A0A397RIL6_9MOLU</name>
<dbReference type="SUPFAM" id="SSF56300">
    <property type="entry name" value="Metallo-dependent phosphatases"/>
    <property type="match status" value="1"/>
</dbReference>
<dbReference type="Pfam" id="PF00149">
    <property type="entry name" value="Metallophos"/>
    <property type="match status" value="1"/>
</dbReference>
<dbReference type="EMBL" id="QXEV01000021">
    <property type="protein sequence ID" value="RIA73953.1"/>
    <property type="molecule type" value="Genomic_DNA"/>
</dbReference>
<evidence type="ECO:0000256" key="1">
    <source>
        <dbReference type="ARBA" id="ARBA00022801"/>
    </source>
</evidence>
<evidence type="ECO:0000259" key="2">
    <source>
        <dbReference type="Pfam" id="PF00149"/>
    </source>
</evidence>
<dbReference type="InterPro" id="IPR041796">
    <property type="entry name" value="Mre11_N"/>
</dbReference>
<dbReference type="Gene3D" id="3.60.21.10">
    <property type="match status" value="1"/>
</dbReference>
<dbReference type="InterPro" id="IPR004843">
    <property type="entry name" value="Calcineurin-like_PHP"/>
</dbReference>
<dbReference type="InterPro" id="IPR050535">
    <property type="entry name" value="DNA_Repair-Maintenance_Comp"/>
</dbReference>
<dbReference type="FunCoup" id="A0A397RIL6">
    <property type="interactions" value="47"/>
</dbReference>
<dbReference type="GO" id="GO:0004527">
    <property type="term" value="F:exonuclease activity"/>
    <property type="evidence" value="ECO:0007669"/>
    <property type="project" value="UniProtKB-KW"/>
</dbReference>
<dbReference type="InterPro" id="IPR029052">
    <property type="entry name" value="Metallo-depent_PP-like"/>
</dbReference>
<dbReference type="RefSeq" id="WP_162849872.1">
    <property type="nucleotide sequence ID" value="NZ_QXEV01000021.1"/>
</dbReference>
<dbReference type="CDD" id="cd00840">
    <property type="entry name" value="MPP_Mre11_N"/>
    <property type="match status" value="1"/>
</dbReference>
<dbReference type="PANTHER" id="PTHR30337">
    <property type="entry name" value="COMPONENT OF ATP-DEPENDENT DSDNA EXONUCLEASE"/>
    <property type="match status" value="1"/>
</dbReference>
<keyword evidence="1" id="KW-0378">Hydrolase</keyword>
<sequence>MRIIHTADLHLDSRLETNLDPVKAKERKRELLLSFDNLINYAKNNLVDAILISGDLFDRPKISAKTREYIIGLIEEAKELQFFLIYGNHDINMFSEHPIGLPSNLHIFQDRWETISLPEVDITGISGESISPALYDHLVLNRNKLNIVMLHGDITNLNSIPLSMLKERSIDYLALGHLHKYQKGKLDDRGVWVYPGCLEGRGFDEEGPKGFMLLEIAEGKISSKFIPFSKRILHDIKVDITNCDSWLEIRKNVNLKLTDVPQSDMVRVRLIGNYDLSLIKQNELLEQSLNQQYYFAKVSDESRLRINPKDYENDISLKGEFIRNVLSSKLSEDDKIRVIEYGIKALMKEEI</sequence>
<protein>
    <submittedName>
        <fullName evidence="3">DNA repair exonuclease SbcCD nuclease subunit</fullName>
    </submittedName>
</protein>
<gene>
    <name evidence="3" type="ORF">EI71_01534</name>
</gene>